<evidence type="ECO:0000256" key="3">
    <source>
        <dbReference type="ARBA" id="ARBA00022801"/>
    </source>
</evidence>
<feature type="chain" id="PRO_5045274302" evidence="4">
    <location>
        <begin position="19"/>
        <end position="729"/>
    </location>
</feature>
<evidence type="ECO:0000259" key="7">
    <source>
        <dbReference type="Pfam" id="PF16188"/>
    </source>
</evidence>
<evidence type="ECO:0000256" key="1">
    <source>
        <dbReference type="ARBA" id="ARBA00008766"/>
    </source>
</evidence>
<dbReference type="Pfam" id="PF16188">
    <property type="entry name" value="Peptidase_M24_C"/>
    <property type="match status" value="1"/>
</dbReference>
<dbReference type="InterPro" id="IPR029149">
    <property type="entry name" value="Creatin/AminoP/Spt16_N"/>
</dbReference>
<dbReference type="Gene3D" id="3.40.350.10">
    <property type="entry name" value="Creatinase/prolidase N-terminal domain"/>
    <property type="match status" value="2"/>
</dbReference>
<dbReference type="RefSeq" id="XP_046598215.1">
    <property type="nucleotide sequence ID" value="XM_046742259.1"/>
</dbReference>
<accession>A0ABM3GD72</accession>
<dbReference type="InterPro" id="IPR033740">
    <property type="entry name" value="Pept_M24B"/>
</dbReference>
<keyword evidence="4" id="KW-0732">Signal</keyword>
<dbReference type="InterPro" id="IPR032416">
    <property type="entry name" value="Peptidase_M24_C"/>
</dbReference>
<sequence length="729" mass="82008">MNELYVLGIICMLGMAAAARTRSIRDVADDTLDYKGSPRSNCPASAHQGNQPVDRVDTSINLSRLRLEMSRITRVQGPALDGYIVTSDDAHQTVTSFNQGRLGPSESETVAPHDARREYITGFFGSFGEALVTQDKAVFWTDGRYHIQADKQLSCDWTLMKLGNENVPTLSQWLLHEFQSKENETRIGADPALIPAFTWENWEYDLLNTSVKLVAVHNNLIDAIWQTDRPPYNADPATVLEDKYAGRPWQEKIRDVRREMELVGANALVLTALDEIAWLFNIRGNDIPYTPVLRSYAIITDGAIHLYAPEQKLHRSVRIHLKTDACFHADCVKVHNYTSIWYDLRTMAQAWKSVWLPAQCGYARGASQEIFISIPQSIRLIKPSPIIAMRAVKNPVEIRGMEQAHIRDGIAMCEILSYIEEQLELGTEGWDELQVSRFAKAVRMEQENAVGISFPTIAGYGPHAALPHYEPAVATSLTLGTDSTLVIDSGGQYLDGTTDVTRTVHYGQPTKEQKEAYTRVLIGSIQLASLIFPAELRTDQLDLLVREPLWSVGRDYQHGTGHGVGHYLSVHEPPISVSYDTSTDECAPVNLQPGYFLSNEPGYYKEGEFGIRLENVLQVVETNMTHHSGRKFLKFKDVTLVPYEPKLIDLKLLTPSHRHWLNAYNERIRKEVGTELKKRRKISSYNWMILRTLPIPEVGSGSSLSALPHHSFLCFALTVTHVFLDGRGL</sequence>
<keyword evidence="3" id="KW-0378">Hydrolase</keyword>
<feature type="domain" description="Peptidase M24 C-terminal" evidence="7">
    <location>
        <begin position="631"/>
        <end position="695"/>
    </location>
</feature>
<dbReference type="SUPFAM" id="SSF53092">
    <property type="entry name" value="Creatinase/prolidase N-terminal domain"/>
    <property type="match status" value="1"/>
</dbReference>
<reference evidence="9" key="1">
    <citation type="submission" date="2025-08" db="UniProtKB">
        <authorList>
            <consortium name="RefSeq"/>
        </authorList>
    </citation>
    <scope>IDENTIFICATION</scope>
    <source>
        <tissue evidence="9">Thorax and Abdomen</tissue>
    </source>
</reference>
<dbReference type="Pfam" id="PF00557">
    <property type="entry name" value="Peptidase_M24"/>
    <property type="match status" value="1"/>
</dbReference>
<dbReference type="Pfam" id="PF01321">
    <property type="entry name" value="Creatinase_N"/>
    <property type="match status" value="1"/>
</dbReference>
<dbReference type="SUPFAM" id="SSF55920">
    <property type="entry name" value="Creatinase/aminopeptidase"/>
    <property type="match status" value="1"/>
</dbReference>
<dbReference type="InterPro" id="IPR036005">
    <property type="entry name" value="Creatinase/aminopeptidase-like"/>
</dbReference>
<name>A0ABM3GD72_NEOLC</name>
<dbReference type="PANTHER" id="PTHR43763:SF6">
    <property type="entry name" value="XAA-PRO AMINOPEPTIDASE 1"/>
    <property type="match status" value="1"/>
</dbReference>
<gene>
    <name evidence="9" type="primary">LOC107226609</name>
</gene>
<dbReference type="InterPro" id="IPR050422">
    <property type="entry name" value="X-Pro_aminopeptidase_P"/>
</dbReference>
<evidence type="ECO:0000256" key="2">
    <source>
        <dbReference type="ARBA" id="ARBA00022723"/>
    </source>
</evidence>
<dbReference type="GO" id="GO:0004177">
    <property type="term" value="F:aminopeptidase activity"/>
    <property type="evidence" value="ECO:0007669"/>
    <property type="project" value="UniProtKB-KW"/>
</dbReference>
<evidence type="ECO:0000313" key="9">
    <source>
        <dbReference type="RefSeq" id="XP_046598215.1"/>
    </source>
</evidence>
<keyword evidence="9" id="KW-0031">Aminopeptidase</keyword>
<dbReference type="Proteomes" id="UP000829291">
    <property type="component" value="Chromosome 1"/>
</dbReference>
<dbReference type="CDD" id="cd01085">
    <property type="entry name" value="APP"/>
    <property type="match status" value="1"/>
</dbReference>
<comment type="similarity">
    <text evidence="1">Belongs to the peptidase M24B family.</text>
</comment>
<keyword evidence="9" id="KW-0645">Protease</keyword>
<dbReference type="Gene3D" id="3.90.230.10">
    <property type="entry name" value="Creatinase/methionine aminopeptidase superfamily"/>
    <property type="match status" value="1"/>
</dbReference>
<evidence type="ECO:0000259" key="6">
    <source>
        <dbReference type="Pfam" id="PF01321"/>
    </source>
</evidence>
<keyword evidence="8" id="KW-1185">Reference proteome</keyword>
<evidence type="ECO:0000259" key="5">
    <source>
        <dbReference type="Pfam" id="PF00557"/>
    </source>
</evidence>
<dbReference type="GeneID" id="107226609"/>
<evidence type="ECO:0000256" key="4">
    <source>
        <dbReference type="SAM" id="SignalP"/>
    </source>
</evidence>
<evidence type="ECO:0000313" key="8">
    <source>
        <dbReference type="Proteomes" id="UP000829291"/>
    </source>
</evidence>
<dbReference type="InterPro" id="IPR000994">
    <property type="entry name" value="Pept_M24"/>
</dbReference>
<dbReference type="PANTHER" id="PTHR43763">
    <property type="entry name" value="XAA-PRO AMINOPEPTIDASE 1"/>
    <property type="match status" value="1"/>
</dbReference>
<feature type="domain" description="Peptidase M24" evidence="5">
    <location>
        <begin position="400"/>
        <end position="620"/>
    </location>
</feature>
<keyword evidence="2" id="KW-0479">Metal-binding</keyword>
<feature type="signal peptide" evidence="4">
    <location>
        <begin position="1"/>
        <end position="18"/>
    </location>
</feature>
<dbReference type="Pfam" id="PF16189">
    <property type="entry name" value="Creatinase_N_2"/>
    <property type="match status" value="1"/>
</dbReference>
<proteinExistence type="inferred from homology"/>
<organism evidence="8 9">
    <name type="scientific">Neodiprion lecontei</name>
    <name type="common">Redheaded pine sawfly</name>
    <dbReference type="NCBI Taxonomy" id="441921"/>
    <lineage>
        <taxon>Eukaryota</taxon>
        <taxon>Metazoa</taxon>
        <taxon>Ecdysozoa</taxon>
        <taxon>Arthropoda</taxon>
        <taxon>Hexapoda</taxon>
        <taxon>Insecta</taxon>
        <taxon>Pterygota</taxon>
        <taxon>Neoptera</taxon>
        <taxon>Endopterygota</taxon>
        <taxon>Hymenoptera</taxon>
        <taxon>Tenthredinoidea</taxon>
        <taxon>Diprionidae</taxon>
        <taxon>Diprioninae</taxon>
        <taxon>Neodiprion</taxon>
    </lineage>
</organism>
<feature type="domain" description="Creatinase N-terminal" evidence="6">
    <location>
        <begin position="80"/>
        <end position="217"/>
    </location>
</feature>
<protein>
    <submittedName>
        <fullName evidence="9">Xaa-Pro aminopeptidase 1 isoform X2</fullName>
    </submittedName>
</protein>
<dbReference type="InterPro" id="IPR000587">
    <property type="entry name" value="Creatinase_N"/>
</dbReference>